<organism evidence="4 5">
    <name type="scientific">Actinokineospora guangxiensis</name>
    <dbReference type="NCBI Taxonomy" id="1490288"/>
    <lineage>
        <taxon>Bacteria</taxon>
        <taxon>Bacillati</taxon>
        <taxon>Actinomycetota</taxon>
        <taxon>Actinomycetes</taxon>
        <taxon>Pseudonocardiales</taxon>
        <taxon>Pseudonocardiaceae</taxon>
        <taxon>Actinokineospora</taxon>
    </lineage>
</organism>
<keyword evidence="2" id="KW-1133">Transmembrane helix</keyword>
<name>A0ABW0ETK0_9PSEU</name>
<evidence type="ECO:0000313" key="5">
    <source>
        <dbReference type="Proteomes" id="UP001596157"/>
    </source>
</evidence>
<evidence type="ECO:0000256" key="2">
    <source>
        <dbReference type="SAM" id="Phobius"/>
    </source>
</evidence>
<gene>
    <name evidence="4" type="ORF">ACFPM7_25965</name>
</gene>
<feature type="region of interest" description="Disordered" evidence="1">
    <location>
        <begin position="30"/>
        <end position="49"/>
    </location>
</feature>
<keyword evidence="2" id="KW-0472">Membrane</keyword>
<feature type="signal peptide" evidence="3">
    <location>
        <begin position="1"/>
        <end position="28"/>
    </location>
</feature>
<dbReference type="Proteomes" id="UP001596157">
    <property type="component" value="Unassembled WGS sequence"/>
</dbReference>
<evidence type="ECO:0000256" key="3">
    <source>
        <dbReference type="SAM" id="SignalP"/>
    </source>
</evidence>
<feature type="transmembrane region" description="Helical" evidence="2">
    <location>
        <begin position="65"/>
        <end position="98"/>
    </location>
</feature>
<proteinExistence type="predicted"/>
<keyword evidence="3" id="KW-0732">Signal</keyword>
<keyword evidence="5" id="KW-1185">Reference proteome</keyword>
<feature type="chain" id="PRO_5047225392" evidence="3">
    <location>
        <begin position="29"/>
        <end position="104"/>
    </location>
</feature>
<sequence>MRPIVSPRRARVLRFALPLAALALLAPAARPDARPHAGRRGGLRGAAAGGGARPGLYEPWMYDVFAVATVTANVLLLVGVLITVIAVVLAAGALGAFVARERSV</sequence>
<reference evidence="5" key="1">
    <citation type="journal article" date="2019" name="Int. J. Syst. Evol. Microbiol.">
        <title>The Global Catalogue of Microorganisms (GCM) 10K type strain sequencing project: providing services to taxonomists for standard genome sequencing and annotation.</title>
        <authorList>
            <consortium name="The Broad Institute Genomics Platform"/>
            <consortium name="The Broad Institute Genome Sequencing Center for Infectious Disease"/>
            <person name="Wu L."/>
            <person name="Ma J."/>
        </authorList>
    </citation>
    <scope>NUCLEOTIDE SEQUENCE [LARGE SCALE GENOMIC DNA]</scope>
    <source>
        <strain evidence="5">CCUG 59778</strain>
    </source>
</reference>
<accession>A0ABW0ETK0</accession>
<keyword evidence="2" id="KW-0812">Transmembrane</keyword>
<comment type="caution">
    <text evidence="4">The sequence shown here is derived from an EMBL/GenBank/DDBJ whole genome shotgun (WGS) entry which is preliminary data.</text>
</comment>
<evidence type="ECO:0000313" key="4">
    <source>
        <dbReference type="EMBL" id="MFC5290514.1"/>
    </source>
</evidence>
<evidence type="ECO:0000256" key="1">
    <source>
        <dbReference type="SAM" id="MobiDB-lite"/>
    </source>
</evidence>
<dbReference type="EMBL" id="JBHSKF010000017">
    <property type="protein sequence ID" value="MFC5290514.1"/>
    <property type="molecule type" value="Genomic_DNA"/>
</dbReference>
<protein>
    <submittedName>
        <fullName evidence="4">Uncharacterized protein</fullName>
    </submittedName>
</protein>
<dbReference type="RefSeq" id="WP_378250406.1">
    <property type="nucleotide sequence ID" value="NZ_JBHSKF010000017.1"/>
</dbReference>